<dbReference type="Proteomes" id="UP000184603">
    <property type="component" value="Unassembled WGS sequence"/>
</dbReference>
<evidence type="ECO:0000259" key="7">
    <source>
        <dbReference type="Pfam" id="PF08340"/>
    </source>
</evidence>
<evidence type="ECO:0000256" key="1">
    <source>
        <dbReference type="ARBA" id="ARBA00001968"/>
    </source>
</evidence>
<comment type="cofactor">
    <cofactor evidence="1">
        <name>a divalent metal cation</name>
        <dbReference type="ChEBI" id="CHEBI:60240"/>
    </cofactor>
</comment>
<comment type="similarity">
    <text evidence="5">Belongs to the YicC/YloC family.</text>
</comment>
<dbReference type="PANTHER" id="PTHR30636">
    <property type="entry name" value="UPF0701 PROTEIN YICC"/>
    <property type="match status" value="1"/>
</dbReference>
<dbReference type="EMBL" id="FRFE01000003">
    <property type="protein sequence ID" value="SHO44597.1"/>
    <property type="molecule type" value="Genomic_DNA"/>
</dbReference>
<sequence>MAVRSMTGFGRGEAEKSGRLWTVELRCVNNRFLDLKSKLPKGYMILEEPIRKKVSEFHQRGRVDLALSVSGDFSDLLHVKVNLGLAENYRQALGQIADSFKLENTVSLAQLASYPDVLVREQEEEDIEAIWPYVEKALDAALAGCDLMRRQEGAALVDDLTTRLIGFRDTVAMIEKSIPELLQQREKHLQERLEKLLGNVEIDPQRLAQEVAILADKTDVTEEIVRLRSHIQQFENFLHEEAAVGRKLDFLIQEFLREVNTMASKINDAGIAHLTVDLKSELEKMREQVQNIE</sequence>
<gene>
    <name evidence="8" type="ORF">SAMN02745220_00808</name>
</gene>
<name>A0A1M7Y000_9BACT</name>
<evidence type="ECO:0000256" key="3">
    <source>
        <dbReference type="ARBA" id="ARBA00022759"/>
    </source>
</evidence>
<keyword evidence="4" id="KW-0378">Hydrolase</keyword>
<keyword evidence="3" id="KW-0255">Endonuclease</keyword>
<protein>
    <submittedName>
        <fullName evidence="8">TIGR00255 family protein</fullName>
    </submittedName>
</protein>
<proteinExistence type="inferred from homology"/>
<organism evidence="8 9">
    <name type="scientific">Desulfopila aestuarii DSM 18488</name>
    <dbReference type="NCBI Taxonomy" id="1121416"/>
    <lineage>
        <taxon>Bacteria</taxon>
        <taxon>Pseudomonadati</taxon>
        <taxon>Thermodesulfobacteriota</taxon>
        <taxon>Desulfobulbia</taxon>
        <taxon>Desulfobulbales</taxon>
        <taxon>Desulfocapsaceae</taxon>
        <taxon>Desulfopila</taxon>
    </lineage>
</organism>
<dbReference type="RefSeq" id="WP_073612164.1">
    <property type="nucleotide sequence ID" value="NZ_FRFE01000003.1"/>
</dbReference>
<feature type="domain" description="Endoribonuclease YicC-like C-terminal" evidence="7">
    <location>
        <begin position="174"/>
        <end position="293"/>
    </location>
</feature>
<dbReference type="InterPro" id="IPR013551">
    <property type="entry name" value="YicC-like_C"/>
</dbReference>
<evidence type="ECO:0000259" key="6">
    <source>
        <dbReference type="Pfam" id="PF03755"/>
    </source>
</evidence>
<evidence type="ECO:0000256" key="2">
    <source>
        <dbReference type="ARBA" id="ARBA00022722"/>
    </source>
</evidence>
<dbReference type="InterPro" id="IPR013527">
    <property type="entry name" value="YicC-like_N"/>
</dbReference>
<dbReference type="GO" id="GO:0004521">
    <property type="term" value="F:RNA endonuclease activity"/>
    <property type="evidence" value="ECO:0007669"/>
    <property type="project" value="InterPro"/>
</dbReference>
<dbReference type="GO" id="GO:0016787">
    <property type="term" value="F:hydrolase activity"/>
    <property type="evidence" value="ECO:0007669"/>
    <property type="project" value="UniProtKB-KW"/>
</dbReference>
<dbReference type="AlphaFoldDB" id="A0A1M7Y000"/>
<reference evidence="8 9" key="1">
    <citation type="submission" date="2016-12" db="EMBL/GenBank/DDBJ databases">
        <authorList>
            <person name="Song W.-J."/>
            <person name="Kurnit D.M."/>
        </authorList>
    </citation>
    <scope>NUCLEOTIDE SEQUENCE [LARGE SCALE GENOMIC DNA]</scope>
    <source>
        <strain evidence="8 9">DSM 18488</strain>
    </source>
</reference>
<feature type="domain" description="Endoribonuclease YicC-like N-terminal" evidence="6">
    <location>
        <begin position="3"/>
        <end position="156"/>
    </location>
</feature>
<keyword evidence="9" id="KW-1185">Reference proteome</keyword>
<dbReference type="NCBIfam" id="TIGR00255">
    <property type="entry name" value="YicC/YloC family endoribonuclease"/>
    <property type="match status" value="1"/>
</dbReference>
<evidence type="ECO:0000256" key="5">
    <source>
        <dbReference type="ARBA" id="ARBA00035648"/>
    </source>
</evidence>
<dbReference type="OrthoDB" id="9771229at2"/>
<dbReference type="Pfam" id="PF08340">
    <property type="entry name" value="YicC-like_C"/>
    <property type="match status" value="1"/>
</dbReference>
<evidence type="ECO:0000313" key="8">
    <source>
        <dbReference type="EMBL" id="SHO44597.1"/>
    </source>
</evidence>
<dbReference type="PANTHER" id="PTHR30636:SF3">
    <property type="entry name" value="UPF0701 PROTEIN YICC"/>
    <property type="match status" value="1"/>
</dbReference>
<dbReference type="InterPro" id="IPR005229">
    <property type="entry name" value="YicC/YloC-like"/>
</dbReference>
<dbReference type="Pfam" id="PF03755">
    <property type="entry name" value="YicC-like_N"/>
    <property type="match status" value="1"/>
</dbReference>
<dbReference type="STRING" id="1121416.SAMN02745220_00808"/>
<evidence type="ECO:0000313" key="9">
    <source>
        <dbReference type="Proteomes" id="UP000184603"/>
    </source>
</evidence>
<accession>A0A1M7Y000</accession>
<evidence type="ECO:0000256" key="4">
    <source>
        <dbReference type="ARBA" id="ARBA00022801"/>
    </source>
</evidence>
<keyword evidence="2" id="KW-0540">Nuclease</keyword>